<dbReference type="AlphaFoldDB" id="A0A4C1SCF1"/>
<name>A0A4C1SCF1_EUMVA</name>
<feature type="compositionally biased region" description="Low complexity" evidence="1">
    <location>
        <begin position="489"/>
        <end position="502"/>
    </location>
</feature>
<evidence type="ECO:0000313" key="2">
    <source>
        <dbReference type="EMBL" id="GBO99852.1"/>
    </source>
</evidence>
<feature type="region of interest" description="Disordered" evidence="1">
    <location>
        <begin position="1"/>
        <end position="22"/>
    </location>
</feature>
<evidence type="ECO:0000256" key="1">
    <source>
        <dbReference type="SAM" id="MobiDB-lite"/>
    </source>
</evidence>
<feature type="compositionally biased region" description="Pro residues" evidence="1">
    <location>
        <begin position="468"/>
        <end position="488"/>
    </location>
</feature>
<dbReference type="EMBL" id="BGZK01000004">
    <property type="protein sequence ID" value="GBO99852.1"/>
    <property type="molecule type" value="Genomic_DNA"/>
</dbReference>
<reference evidence="2 3" key="1">
    <citation type="journal article" date="2019" name="Commun. Biol.">
        <title>The bagworm genome reveals a unique fibroin gene that provides high tensile strength.</title>
        <authorList>
            <person name="Kono N."/>
            <person name="Nakamura H."/>
            <person name="Ohtoshi R."/>
            <person name="Tomita M."/>
            <person name="Numata K."/>
            <person name="Arakawa K."/>
        </authorList>
    </citation>
    <scope>NUCLEOTIDE SEQUENCE [LARGE SCALE GENOMIC DNA]</scope>
</reference>
<keyword evidence="3" id="KW-1185">Reference proteome</keyword>
<feature type="region of interest" description="Disordered" evidence="1">
    <location>
        <begin position="98"/>
        <end position="121"/>
    </location>
</feature>
<accession>A0A4C1SCF1</accession>
<feature type="compositionally biased region" description="Basic and acidic residues" evidence="1">
    <location>
        <begin position="559"/>
        <end position="569"/>
    </location>
</feature>
<protein>
    <submittedName>
        <fullName evidence="2">Uncharacterized protein</fullName>
    </submittedName>
</protein>
<feature type="compositionally biased region" description="Basic residues" evidence="1">
    <location>
        <begin position="199"/>
        <end position="211"/>
    </location>
</feature>
<dbReference type="OrthoDB" id="550309at2759"/>
<sequence>MKEDETGSNFMLEAHDTSEKTKSNCYRDLESIPITTYTFGGSNRSSAERAVRGARLGGTPLTSPALPLSRQVLSPVVISSPRPPSRPAWGGYESDSQDVILVDDDPPPPPVPPAPAAPTPHTPALAYLETFNLPLARSAGRRARCKRYVTLCTRLTDDSRLSLSTSHTQQSQSTSIVNVFSASKRLASPAPSVDEKKAKRDKKPKKKRGHSRAGTGAETVCDGTAGGGAWGARNGVSPSAPLAAVPPALTTANAAAPTRRNGCRRNAVDAYAALVNKIPAAGVKKVKTTQELLEEIQSRGRPASPASPHSPDVVLVEPEPSPIEVESPLRNGGSEPVELLPAAGAPLLTVHSPSPPLRPVLEDERPYAECTCGEEPDEDCPAAAVRRTPLTPRHVHALHHALLPGVNGTRAPLHPHRFAVRPAVDPDRPDLFANVVPLFKYSDYADDYCVKNLARVPLASHLPWTEFAPPPPDPPPPPAPPPPRPYPLSPTSLSSAPACTPPHLKSEPTTPPDACDRLETPPDTFSDGGDGETWPATPSRDPTSDVNCEPTVSEFQSEAPDHRTVERAKAPPSPCASAGLPGSEMLSGRTIYELWERARAAAVYGYEQAGAAPTLALQAPTVACDETLQVTLNAATEDTARDALGRPLRHLQFAEWHECAQLGDLVALPYVVID</sequence>
<proteinExistence type="predicted"/>
<feature type="region of interest" description="Disordered" evidence="1">
    <location>
        <begin position="467"/>
        <end position="581"/>
    </location>
</feature>
<evidence type="ECO:0000313" key="3">
    <source>
        <dbReference type="Proteomes" id="UP000299102"/>
    </source>
</evidence>
<comment type="caution">
    <text evidence="2">The sequence shown here is derived from an EMBL/GenBank/DDBJ whole genome shotgun (WGS) entry which is preliminary data.</text>
</comment>
<dbReference type="Proteomes" id="UP000299102">
    <property type="component" value="Unassembled WGS sequence"/>
</dbReference>
<gene>
    <name evidence="2" type="ORF">EVAR_74242_1</name>
</gene>
<feature type="region of interest" description="Disordered" evidence="1">
    <location>
        <begin position="296"/>
        <end position="316"/>
    </location>
</feature>
<feature type="compositionally biased region" description="Pro residues" evidence="1">
    <location>
        <begin position="107"/>
        <end position="121"/>
    </location>
</feature>
<feature type="compositionally biased region" description="Basic and acidic residues" evidence="1">
    <location>
        <begin position="13"/>
        <end position="22"/>
    </location>
</feature>
<organism evidence="2 3">
    <name type="scientific">Eumeta variegata</name>
    <name type="common">Bagworm moth</name>
    <name type="synonym">Eumeta japonica</name>
    <dbReference type="NCBI Taxonomy" id="151549"/>
    <lineage>
        <taxon>Eukaryota</taxon>
        <taxon>Metazoa</taxon>
        <taxon>Ecdysozoa</taxon>
        <taxon>Arthropoda</taxon>
        <taxon>Hexapoda</taxon>
        <taxon>Insecta</taxon>
        <taxon>Pterygota</taxon>
        <taxon>Neoptera</taxon>
        <taxon>Endopterygota</taxon>
        <taxon>Lepidoptera</taxon>
        <taxon>Glossata</taxon>
        <taxon>Ditrysia</taxon>
        <taxon>Tineoidea</taxon>
        <taxon>Psychidae</taxon>
        <taxon>Oiketicinae</taxon>
        <taxon>Eumeta</taxon>
    </lineage>
</organism>
<feature type="region of interest" description="Disordered" evidence="1">
    <location>
        <begin position="186"/>
        <end position="223"/>
    </location>
</feature>